<dbReference type="Proteomes" id="UP000315289">
    <property type="component" value="Unassembled WGS sequence"/>
</dbReference>
<evidence type="ECO:0000313" key="2">
    <source>
        <dbReference type="Proteomes" id="UP000315289"/>
    </source>
</evidence>
<comment type="caution">
    <text evidence="1">The sequence shown here is derived from an EMBL/GenBank/DDBJ whole genome shotgun (WGS) entry which is preliminary data.</text>
</comment>
<organism evidence="1 2">
    <name type="scientific">Candidatus Nitrosocosmicus arcticus</name>
    <dbReference type="NCBI Taxonomy" id="2035267"/>
    <lineage>
        <taxon>Archaea</taxon>
        <taxon>Nitrososphaerota</taxon>
        <taxon>Nitrososphaeria</taxon>
        <taxon>Nitrososphaerales</taxon>
        <taxon>Nitrososphaeraceae</taxon>
        <taxon>Candidatus Nitrosocosmicus</taxon>
    </lineage>
</organism>
<protein>
    <submittedName>
        <fullName evidence="1">Uncharacterized protein</fullName>
    </submittedName>
</protein>
<name>A0A557SRW6_9ARCH</name>
<reference evidence="1 2" key="1">
    <citation type="journal article" date="2019" name="Front. Microbiol.">
        <title>Ammonia Oxidation by the Arctic Terrestrial Thaumarchaeote Candidatus Nitrosocosmicus arcticus Is Stimulated by Increasing Temperatures.</title>
        <authorList>
            <person name="Alves R.J.E."/>
            <person name="Kerou M."/>
            <person name="Zappe A."/>
            <person name="Bittner R."/>
            <person name="Abby S.S."/>
            <person name="Schmidt H.A."/>
            <person name="Pfeifer K."/>
            <person name="Schleper C."/>
        </authorList>
    </citation>
    <scope>NUCLEOTIDE SEQUENCE [LARGE SCALE GENOMIC DNA]</scope>
    <source>
        <strain evidence="1 2">Kfb</strain>
    </source>
</reference>
<dbReference type="AlphaFoldDB" id="A0A557SRW6"/>
<dbReference type="EMBL" id="VOAH01000016">
    <property type="protein sequence ID" value="TVP39341.1"/>
    <property type="molecule type" value="Genomic_DNA"/>
</dbReference>
<evidence type="ECO:0000313" key="1">
    <source>
        <dbReference type="EMBL" id="TVP39341.1"/>
    </source>
</evidence>
<accession>A0A557SRW6</accession>
<proteinExistence type="predicted"/>
<keyword evidence="2" id="KW-1185">Reference proteome</keyword>
<gene>
    <name evidence="1" type="ORF">NARC_160054</name>
</gene>
<sequence length="39" mass="4387">MVTYQDPLQSLGMDFLNSWDVIINLPSAFIQTTTAGKRN</sequence>